<proteinExistence type="predicted"/>
<sequence length="221" mass="24968">MSNNNLFSNRPMTNCMKMDGSMDLHNLTSIDNDSCCVTFKEKQSESPGIYRLNQYRECECGIPKVIETASANAEVQFRDGYGISECFIDDDTELRVGQTKKNPKCPIQLFTRPYATVPYMGRGSGNSYIESQLRPGEDTGERRQCNTLAGISIPNLDPNSMPMIDHIRNSIQDPQHLITEEALHGWVRGGAPSRQIVRDIEYMEKCGSQYQKRAAARPKYN</sequence>
<dbReference type="EMBL" id="MN740343">
    <property type="protein sequence ID" value="QHU01481.1"/>
    <property type="molecule type" value="Genomic_DNA"/>
</dbReference>
<protein>
    <submittedName>
        <fullName evidence="1">Uncharacterized protein</fullName>
    </submittedName>
</protein>
<name>A0A6C0J9K6_9ZZZZ</name>
<accession>A0A6C0J9K6</accession>
<dbReference type="AlphaFoldDB" id="A0A6C0J9K6"/>
<reference evidence="1" key="1">
    <citation type="journal article" date="2020" name="Nature">
        <title>Giant virus diversity and host interactions through global metagenomics.</title>
        <authorList>
            <person name="Schulz F."/>
            <person name="Roux S."/>
            <person name="Paez-Espino D."/>
            <person name="Jungbluth S."/>
            <person name="Walsh D.A."/>
            <person name="Denef V.J."/>
            <person name="McMahon K.D."/>
            <person name="Konstantinidis K.T."/>
            <person name="Eloe-Fadrosh E.A."/>
            <person name="Kyrpides N.C."/>
            <person name="Woyke T."/>
        </authorList>
    </citation>
    <scope>NUCLEOTIDE SEQUENCE</scope>
    <source>
        <strain evidence="1">GVMAG-M-3300025860-25</strain>
    </source>
</reference>
<evidence type="ECO:0000313" key="1">
    <source>
        <dbReference type="EMBL" id="QHU01481.1"/>
    </source>
</evidence>
<organism evidence="1">
    <name type="scientific">viral metagenome</name>
    <dbReference type="NCBI Taxonomy" id="1070528"/>
    <lineage>
        <taxon>unclassified sequences</taxon>
        <taxon>metagenomes</taxon>
        <taxon>organismal metagenomes</taxon>
    </lineage>
</organism>